<evidence type="ECO:0000256" key="1">
    <source>
        <dbReference type="ARBA" id="ARBA00022598"/>
    </source>
</evidence>
<evidence type="ECO:0000313" key="7">
    <source>
        <dbReference type="Proteomes" id="UP000469325"/>
    </source>
</evidence>
<dbReference type="InterPro" id="IPR035434">
    <property type="entry name" value="GCL_bact_plant"/>
</dbReference>
<feature type="region of interest" description="Disordered" evidence="5">
    <location>
        <begin position="451"/>
        <end position="479"/>
    </location>
</feature>
<evidence type="ECO:0008006" key="8">
    <source>
        <dbReference type="Google" id="ProtNLM"/>
    </source>
</evidence>
<proteinExistence type="predicted"/>
<reference evidence="6 7" key="1">
    <citation type="submission" date="2019-08" db="EMBL/GenBank/DDBJ databases">
        <title>In-depth cultivation of the pig gut microbiome towards novel bacterial diversity and tailored functional studies.</title>
        <authorList>
            <person name="Wylensek D."/>
            <person name="Hitch T.C.A."/>
            <person name="Clavel T."/>
        </authorList>
    </citation>
    <scope>NUCLEOTIDE SEQUENCE [LARGE SCALE GENOMIC DNA]</scope>
    <source>
        <strain evidence="6 7">CA-Schmier-601-WT-1</strain>
    </source>
</reference>
<keyword evidence="3" id="KW-0067">ATP-binding</keyword>
<evidence type="ECO:0000256" key="3">
    <source>
        <dbReference type="ARBA" id="ARBA00022840"/>
    </source>
</evidence>
<keyword evidence="1" id="KW-0436">Ligase</keyword>
<dbReference type="PANTHER" id="PTHR34378">
    <property type="entry name" value="GLUTAMATE--CYSTEINE LIGASE, CHLOROPLASTIC"/>
    <property type="match status" value="1"/>
</dbReference>
<dbReference type="RefSeq" id="WP_154435767.1">
    <property type="nucleotide sequence ID" value="NZ_VUNC01000007.1"/>
</dbReference>
<name>A0A6N7XC02_9ACTN</name>
<gene>
    <name evidence="6" type="ORF">FYJ68_08375</name>
</gene>
<comment type="catalytic activity">
    <reaction evidence="4">
        <text>L-cysteine + L-glutamate + ATP = gamma-L-glutamyl-L-cysteine + ADP + phosphate + H(+)</text>
        <dbReference type="Rhea" id="RHEA:13285"/>
        <dbReference type="ChEBI" id="CHEBI:15378"/>
        <dbReference type="ChEBI" id="CHEBI:29985"/>
        <dbReference type="ChEBI" id="CHEBI:30616"/>
        <dbReference type="ChEBI" id="CHEBI:35235"/>
        <dbReference type="ChEBI" id="CHEBI:43474"/>
        <dbReference type="ChEBI" id="CHEBI:58173"/>
        <dbReference type="ChEBI" id="CHEBI:456216"/>
        <dbReference type="EC" id="6.3.2.2"/>
    </reaction>
</comment>
<accession>A0A6N7XC02</accession>
<dbReference type="PANTHER" id="PTHR34378:SF1">
    <property type="entry name" value="GLUTAMATE--CYSTEINE LIGASE, CHLOROPLASTIC"/>
    <property type="match status" value="1"/>
</dbReference>
<dbReference type="InterPro" id="IPR006336">
    <property type="entry name" value="GCS2"/>
</dbReference>
<dbReference type="EMBL" id="VUNC01000007">
    <property type="protein sequence ID" value="MST73120.1"/>
    <property type="molecule type" value="Genomic_DNA"/>
</dbReference>
<dbReference type="GO" id="GO:0005524">
    <property type="term" value="F:ATP binding"/>
    <property type="evidence" value="ECO:0007669"/>
    <property type="project" value="UniProtKB-KW"/>
</dbReference>
<evidence type="ECO:0000256" key="2">
    <source>
        <dbReference type="ARBA" id="ARBA00022741"/>
    </source>
</evidence>
<protein>
    <recommendedName>
        <fullName evidence="8">Glutamate--cysteine ligase</fullName>
    </recommendedName>
</protein>
<organism evidence="6 7">
    <name type="scientific">Olsenella porci</name>
    <dbReference type="NCBI Taxonomy" id="2652279"/>
    <lineage>
        <taxon>Bacteria</taxon>
        <taxon>Bacillati</taxon>
        <taxon>Actinomycetota</taxon>
        <taxon>Coriobacteriia</taxon>
        <taxon>Coriobacteriales</taxon>
        <taxon>Atopobiaceae</taxon>
        <taxon>Olsenella</taxon>
    </lineage>
</organism>
<evidence type="ECO:0000256" key="4">
    <source>
        <dbReference type="ARBA" id="ARBA00048819"/>
    </source>
</evidence>
<comment type="caution">
    <text evidence="6">The sequence shown here is derived from an EMBL/GenBank/DDBJ whole genome shotgun (WGS) entry which is preliminary data.</text>
</comment>
<dbReference type="Pfam" id="PF04107">
    <property type="entry name" value="GCS2"/>
    <property type="match status" value="1"/>
</dbReference>
<sequence length="479" mass="50868">MQDSTSLPSAADLARQRRNHDRLLAILTGGEHAGGRGDESRCLLLSLGRFVVDRQEGTTVPFGGERGVGALVAATGRLLGDEGADGAKGLTSTSGEVPIGETFVNAAVGVGPAGQLVTTVGPAHDVGTLGEALAVLERRVHLASREVGRDIDLVAQGYNPTVEAPSDLPLVPLARNTLTEAHLSRHGEKVRDAMRATAETVICVDYGGQREAAESYRVATALSPVLSFLTDNVLHFRGEDPHDCGRMLRRSLWSQAAPALTSPLPEAFGPSFGYRAYVAWLERQAPAWYMGPDGHDLPSGEQPLSAVMMRHELSQEQVDQLLKALCPEVGLDGRLVLRCADSLPARLALGYAALAKGLFCDDKAFELASVLVSAATPEAVESARSALARDGWDAEVYGRDATDLVSQLVRIARDGLDGSERDCLDSIAQIWEVGAVPRDLLLDTWDITHAQSEGTVEEDGAEAQTSGDEPGTRSEGNVN</sequence>
<dbReference type="GO" id="GO:0006750">
    <property type="term" value="P:glutathione biosynthetic process"/>
    <property type="evidence" value="ECO:0007669"/>
    <property type="project" value="InterPro"/>
</dbReference>
<evidence type="ECO:0000256" key="5">
    <source>
        <dbReference type="SAM" id="MobiDB-lite"/>
    </source>
</evidence>
<dbReference type="AlphaFoldDB" id="A0A6N7XC02"/>
<keyword evidence="2" id="KW-0547">Nucleotide-binding</keyword>
<keyword evidence="7" id="KW-1185">Reference proteome</keyword>
<dbReference type="GO" id="GO:0004357">
    <property type="term" value="F:glutamate-cysteine ligase activity"/>
    <property type="evidence" value="ECO:0007669"/>
    <property type="project" value="InterPro"/>
</dbReference>
<dbReference type="Gene3D" id="3.30.590.20">
    <property type="match status" value="1"/>
</dbReference>
<dbReference type="Proteomes" id="UP000469325">
    <property type="component" value="Unassembled WGS sequence"/>
</dbReference>
<evidence type="ECO:0000313" key="6">
    <source>
        <dbReference type="EMBL" id="MST73120.1"/>
    </source>
</evidence>